<keyword evidence="9" id="KW-1185">Reference proteome</keyword>
<evidence type="ECO:0000256" key="1">
    <source>
        <dbReference type="ARBA" id="ARBA00022490"/>
    </source>
</evidence>
<keyword evidence="4 6" id="KW-0949">S-adenosyl-L-methionine</keyword>
<evidence type="ECO:0000256" key="3">
    <source>
        <dbReference type="ARBA" id="ARBA00022679"/>
    </source>
</evidence>
<dbReference type="NCBIfam" id="NF047853">
    <property type="entry name" value="tRm6a37MtseTrmN"/>
    <property type="match status" value="1"/>
</dbReference>
<reference evidence="8 9" key="1">
    <citation type="submission" date="2019-09" db="EMBL/GenBank/DDBJ databases">
        <authorList>
            <person name="Li Y."/>
        </authorList>
    </citation>
    <scope>NUCLEOTIDE SEQUENCE [LARGE SCALE GENOMIC DNA]</scope>
    <source>
        <strain evidence="8 9">L3-3HA</strain>
    </source>
</reference>
<evidence type="ECO:0000313" key="9">
    <source>
        <dbReference type="Proteomes" id="UP000335415"/>
    </source>
</evidence>
<dbReference type="GO" id="GO:0005737">
    <property type="term" value="C:cytoplasm"/>
    <property type="evidence" value="ECO:0007669"/>
    <property type="project" value="UniProtKB-SubCell"/>
</dbReference>
<feature type="domain" description="Methyltransferase small" evidence="7">
    <location>
        <begin position="44"/>
        <end position="128"/>
    </location>
</feature>
<dbReference type="InterPro" id="IPR029063">
    <property type="entry name" value="SAM-dependent_MTases_sf"/>
</dbReference>
<dbReference type="Pfam" id="PF05175">
    <property type="entry name" value="MTS"/>
    <property type="match status" value="1"/>
</dbReference>
<dbReference type="EMBL" id="VYKJ01000019">
    <property type="protein sequence ID" value="KAA8995516.1"/>
    <property type="molecule type" value="Genomic_DNA"/>
</dbReference>
<dbReference type="GO" id="GO:0016430">
    <property type="term" value="F:tRNA (adenine-N6)-methyltransferase activity"/>
    <property type="evidence" value="ECO:0007669"/>
    <property type="project" value="UniProtKB-UniRule"/>
</dbReference>
<keyword evidence="3 6" id="KW-0808">Transferase</keyword>
<dbReference type="AlphaFoldDB" id="A0A5J5FSA5"/>
<dbReference type="Proteomes" id="UP000335415">
    <property type="component" value="Unassembled WGS sequence"/>
</dbReference>
<proteinExistence type="inferred from homology"/>
<dbReference type="HAMAP" id="MF_01872">
    <property type="entry name" value="tRNA_methyltr_YfiC"/>
    <property type="match status" value="1"/>
</dbReference>
<dbReference type="PRINTS" id="PR00507">
    <property type="entry name" value="N12N6MTFRASE"/>
</dbReference>
<dbReference type="CDD" id="cd02440">
    <property type="entry name" value="AdoMet_MTases"/>
    <property type="match status" value="1"/>
</dbReference>
<dbReference type="InterPro" id="IPR002052">
    <property type="entry name" value="DNA_methylase_N6_adenine_CS"/>
</dbReference>
<evidence type="ECO:0000259" key="7">
    <source>
        <dbReference type="Pfam" id="PF05175"/>
    </source>
</evidence>
<organism evidence="8 9">
    <name type="scientific">Affinibrenneria salicis</name>
    <dbReference type="NCBI Taxonomy" id="2590031"/>
    <lineage>
        <taxon>Bacteria</taxon>
        <taxon>Pseudomonadati</taxon>
        <taxon>Pseudomonadota</taxon>
        <taxon>Gammaproteobacteria</taxon>
        <taxon>Enterobacterales</taxon>
        <taxon>Pectobacteriaceae</taxon>
        <taxon>Affinibrenneria</taxon>
    </lineage>
</organism>
<comment type="catalytic activity">
    <reaction evidence="6">
        <text>adenosine(37) in tRNA1(Val) + S-adenosyl-L-methionine = N(6)-methyladenosine(37) in tRNA1(Val) + S-adenosyl-L-homocysteine + H(+)</text>
        <dbReference type="Rhea" id="RHEA:43160"/>
        <dbReference type="Rhea" id="RHEA-COMP:10369"/>
        <dbReference type="Rhea" id="RHEA-COMP:10370"/>
        <dbReference type="ChEBI" id="CHEBI:15378"/>
        <dbReference type="ChEBI" id="CHEBI:57856"/>
        <dbReference type="ChEBI" id="CHEBI:59789"/>
        <dbReference type="ChEBI" id="CHEBI:74411"/>
        <dbReference type="ChEBI" id="CHEBI:74449"/>
        <dbReference type="EC" id="2.1.1.223"/>
    </reaction>
</comment>
<sequence>MQQHLQDKTPLRGDGFTFRQFFVAHDRCAMKVGTDGVLLGAWAPLRGDKILDIGCGSGLIALMLAQRSRSEVRIDAVEIDGAAAQQARENLQASPWAQRLRLYEGDVVGFAAATARRYSLIVSNPPYFPAGPACRSAEREQARYTSSLSHASLLECAAALLTPDGLFCLVLPQDIAGLFCQQACSRGWYVARRLTVADRASRPARRVLLALARQPAACYEQRLVIRDDDGSYSAAFQALTHAFYLFMPSPS</sequence>
<evidence type="ECO:0000256" key="6">
    <source>
        <dbReference type="HAMAP-Rule" id="MF_01872"/>
    </source>
</evidence>
<dbReference type="PANTHER" id="PTHR47739:SF1">
    <property type="entry name" value="TRNA1(VAL) (ADENINE(37)-N6)-METHYLTRANSFERASE"/>
    <property type="match status" value="1"/>
</dbReference>
<keyword evidence="5 6" id="KW-0819">tRNA processing</keyword>
<evidence type="ECO:0000256" key="5">
    <source>
        <dbReference type="ARBA" id="ARBA00022694"/>
    </source>
</evidence>
<comment type="similarity">
    <text evidence="6">Belongs to the methyltransferase superfamily. tRNA (adenine-N(6)-)-methyltransferase family.</text>
</comment>
<evidence type="ECO:0000256" key="2">
    <source>
        <dbReference type="ARBA" id="ARBA00022603"/>
    </source>
</evidence>
<dbReference type="RefSeq" id="WP_150437551.1">
    <property type="nucleotide sequence ID" value="NZ_VYKJ01000019.1"/>
</dbReference>
<evidence type="ECO:0000256" key="4">
    <source>
        <dbReference type="ARBA" id="ARBA00022691"/>
    </source>
</evidence>
<comment type="function">
    <text evidence="6">Specifically methylates the adenine in position 37 of tRNA(1)(Val) (anticodon cmo5UAC).</text>
</comment>
<name>A0A5J5FSA5_9GAMM</name>
<dbReference type="GO" id="GO:0008033">
    <property type="term" value="P:tRNA processing"/>
    <property type="evidence" value="ECO:0007669"/>
    <property type="project" value="UniProtKB-UniRule"/>
</dbReference>
<gene>
    <name evidence="8" type="ORF">FJU30_24355</name>
</gene>
<dbReference type="GO" id="GO:0003676">
    <property type="term" value="F:nucleic acid binding"/>
    <property type="evidence" value="ECO:0007669"/>
    <property type="project" value="InterPro"/>
</dbReference>
<dbReference type="PANTHER" id="PTHR47739">
    <property type="entry name" value="TRNA1(VAL) (ADENINE(37)-N6)-METHYLTRANSFERASE"/>
    <property type="match status" value="1"/>
</dbReference>
<keyword evidence="2 6" id="KW-0489">Methyltransferase</keyword>
<dbReference type="InterPro" id="IPR007848">
    <property type="entry name" value="Small_mtfrase_dom"/>
</dbReference>
<dbReference type="GO" id="GO:0032259">
    <property type="term" value="P:methylation"/>
    <property type="evidence" value="ECO:0007669"/>
    <property type="project" value="UniProtKB-KW"/>
</dbReference>
<keyword evidence="1 6" id="KW-0963">Cytoplasm</keyword>
<dbReference type="Gene3D" id="3.40.50.150">
    <property type="entry name" value="Vaccinia Virus protein VP39"/>
    <property type="match status" value="1"/>
</dbReference>
<dbReference type="EC" id="2.1.1.223" evidence="6"/>
<evidence type="ECO:0000313" key="8">
    <source>
        <dbReference type="EMBL" id="KAA8995516.1"/>
    </source>
</evidence>
<accession>A0A5J5FSA5</accession>
<dbReference type="PROSITE" id="PS00092">
    <property type="entry name" value="N6_MTASE"/>
    <property type="match status" value="1"/>
</dbReference>
<protein>
    <recommendedName>
        <fullName evidence="6">tRNA1(Val) (adenine(37)-N6)-methyltransferase</fullName>
        <ecNumber evidence="6">2.1.1.223</ecNumber>
    </recommendedName>
    <alternativeName>
        <fullName evidence="6">tRNA m6A37 methyltransferase</fullName>
    </alternativeName>
</protein>
<dbReference type="InterPro" id="IPR050210">
    <property type="entry name" value="tRNA_Adenine-N(6)_MTase"/>
</dbReference>
<comment type="caution">
    <text evidence="8">The sequence shown here is derived from an EMBL/GenBank/DDBJ whole genome shotgun (WGS) entry which is preliminary data.</text>
</comment>
<dbReference type="SUPFAM" id="SSF53335">
    <property type="entry name" value="S-adenosyl-L-methionine-dependent methyltransferases"/>
    <property type="match status" value="1"/>
</dbReference>
<comment type="subcellular location">
    <subcellularLocation>
        <location evidence="6">Cytoplasm</location>
    </subcellularLocation>
</comment>
<dbReference type="OrthoDB" id="5383291at2"/>
<dbReference type="InterPro" id="IPR022882">
    <property type="entry name" value="tRNA_adenine-N6_MeTrfase"/>
</dbReference>